<feature type="compositionally biased region" description="Basic and acidic residues" evidence="1">
    <location>
        <begin position="420"/>
        <end position="431"/>
    </location>
</feature>
<evidence type="ECO:0000259" key="2">
    <source>
        <dbReference type="Pfam" id="PF13391"/>
    </source>
</evidence>
<evidence type="ECO:0000313" key="3">
    <source>
        <dbReference type="EMBL" id="KAK9770549.1"/>
    </source>
</evidence>
<feature type="region of interest" description="Disordered" evidence="1">
    <location>
        <begin position="130"/>
        <end position="157"/>
    </location>
</feature>
<accession>A0ABR2X9V9</accession>
<gene>
    <name evidence="3" type="ORF">SCAR479_12820</name>
</gene>
<feature type="compositionally biased region" description="Polar residues" evidence="1">
    <location>
        <begin position="446"/>
        <end position="455"/>
    </location>
</feature>
<reference evidence="3 4" key="1">
    <citation type="submission" date="2024-02" db="EMBL/GenBank/DDBJ databases">
        <title>First draft genome assembly of two strains of Seiridium cardinale.</title>
        <authorList>
            <person name="Emiliani G."/>
            <person name="Scali E."/>
        </authorList>
    </citation>
    <scope>NUCLEOTIDE SEQUENCE [LARGE SCALE GENOMIC DNA]</scope>
    <source>
        <strain evidence="3 4">BM-138-000479</strain>
    </source>
</reference>
<feature type="domain" description="HNH nuclease" evidence="2">
    <location>
        <begin position="202"/>
        <end position="264"/>
    </location>
</feature>
<sequence length="517" mass="57365">MAHRLAVELQDPVAPSPSIHSIPGNDVSFCHPDYQHPHDILFRLPRLDRYSTAASSGASLGTTPAARTVNANATSRGVHFATALLACQIVANNAFDGYLATDSQGRERVIPDSPDYVLVESKYWFFSSQRETGDSDAGQPTTLPTRPGTAPAATTAPRRALRPPYAIVPSFQDWQFPHDSLPEEWRVPITSDDSSSTTNRRCVVTNRAWPIHGAHLIPSAEERWYINNGMPQYGMHQHIDEAANKIDLRDDLHHAFDDHMFAIVPKQGRRVVHVLSAPTLSKLEYAAEFHNRPIFESAPTIRDSPPEFLFARFARAVLMLVKPFVAQAALSRRVARYKQDVGGQEAGEGYEGGGMFSIQEDWMSPQALKEQYGGGGTRSASPSKRKRDVERDGELDGELDDDDYGFRHSSSDEGSSWSDRLAERLEEQERGRPRKRRRIPSRSVDHSPTQSWSPTGTPPSLEVSFGSVVQDNHSDEECLGPTGRPDCDTSIKGNVKYDQAVELVLGEDRENAKSINT</sequence>
<feature type="region of interest" description="Disordered" evidence="1">
    <location>
        <begin position="369"/>
        <end position="492"/>
    </location>
</feature>
<evidence type="ECO:0000313" key="4">
    <source>
        <dbReference type="Proteomes" id="UP001465668"/>
    </source>
</evidence>
<dbReference type="Proteomes" id="UP001465668">
    <property type="component" value="Unassembled WGS sequence"/>
</dbReference>
<dbReference type="InterPro" id="IPR003615">
    <property type="entry name" value="HNH_nuc"/>
</dbReference>
<dbReference type="Pfam" id="PF13391">
    <property type="entry name" value="HNH_2"/>
    <property type="match status" value="1"/>
</dbReference>
<comment type="caution">
    <text evidence="3">The sequence shown here is derived from an EMBL/GenBank/DDBJ whole genome shotgun (WGS) entry which is preliminary data.</text>
</comment>
<dbReference type="EMBL" id="JARVKM010000091">
    <property type="protein sequence ID" value="KAK9770549.1"/>
    <property type="molecule type" value="Genomic_DNA"/>
</dbReference>
<feature type="compositionally biased region" description="Low complexity" evidence="1">
    <location>
        <begin position="140"/>
        <end position="157"/>
    </location>
</feature>
<keyword evidence="4" id="KW-1185">Reference proteome</keyword>
<organism evidence="3 4">
    <name type="scientific">Seiridium cardinale</name>
    <dbReference type="NCBI Taxonomy" id="138064"/>
    <lineage>
        <taxon>Eukaryota</taxon>
        <taxon>Fungi</taxon>
        <taxon>Dikarya</taxon>
        <taxon>Ascomycota</taxon>
        <taxon>Pezizomycotina</taxon>
        <taxon>Sordariomycetes</taxon>
        <taxon>Xylariomycetidae</taxon>
        <taxon>Amphisphaeriales</taxon>
        <taxon>Sporocadaceae</taxon>
        <taxon>Seiridium</taxon>
    </lineage>
</organism>
<evidence type="ECO:0000256" key="1">
    <source>
        <dbReference type="SAM" id="MobiDB-lite"/>
    </source>
</evidence>
<name>A0ABR2X9V9_9PEZI</name>
<proteinExistence type="predicted"/>
<protein>
    <submittedName>
        <fullName evidence="3">HNH nuclease domain-containing protein</fullName>
    </submittedName>
</protein>